<reference evidence="3" key="1">
    <citation type="submission" date="2024-06" db="UniProtKB">
        <authorList>
            <consortium name="RefSeq"/>
        </authorList>
    </citation>
    <scope>NUCLEOTIDE SEQUENCE [LARGE SCALE GENOMIC DNA]</scope>
</reference>
<organism evidence="3 4">
    <name type="scientific">Crassostrea virginica</name>
    <name type="common">Eastern oyster</name>
    <dbReference type="NCBI Taxonomy" id="6565"/>
    <lineage>
        <taxon>Eukaryota</taxon>
        <taxon>Metazoa</taxon>
        <taxon>Spiralia</taxon>
        <taxon>Lophotrochozoa</taxon>
        <taxon>Mollusca</taxon>
        <taxon>Bivalvia</taxon>
        <taxon>Autobranchia</taxon>
        <taxon>Pteriomorphia</taxon>
        <taxon>Ostreida</taxon>
        <taxon>Ostreoidea</taxon>
        <taxon>Ostreidae</taxon>
        <taxon>Crassostrea</taxon>
    </lineage>
</organism>
<gene>
    <name evidence="4" type="primary">LOC111107914</name>
</gene>
<keyword evidence="2" id="KW-0812">Transmembrane</keyword>
<name>A0A8B8B7C2_CRAVI</name>
<dbReference type="AlphaFoldDB" id="A0A8B8B7C2"/>
<dbReference type="RefSeq" id="XP_022299038.1">
    <property type="nucleotide sequence ID" value="XM_022443330.1"/>
</dbReference>
<feature type="transmembrane region" description="Helical" evidence="2">
    <location>
        <begin position="195"/>
        <end position="218"/>
    </location>
</feature>
<evidence type="ECO:0000256" key="1">
    <source>
        <dbReference type="SAM" id="MobiDB-lite"/>
    </source>
</evidence>
<feature type="region of interest" description="Disordered" evidence="1">
    <location>
        <begin position="264"/>
        <end position="287"/>
    </location>
</feature>
<dbReference type="Proteomes" id="UP000694844">
    <property type="component" value="Chromosome 1"/>
</dbReference>
<evidence type="ECO:0000256" key="2">
    <source>
        <dbReference type="SAM" id="Phobius"/>
    </source>
</evidence>
<evidence type="ECO:0000313" key="3">
    <source>
        <dbReference type="Proteomes" id="UP000694844"/>
    </source>
</evidence>
<keyword evidence="2" id="KW-0472">Membrane</keyword>
<keyword evidence="3" id="KW-1185">Reference proteome</keyword>
<reference evidence="4" key="2">
    <citation type="submission" date="2025-08" db="UniProtKB">
        <authorList>
            <consortium name="RefSeq"/>
        </authorList>
    </citation>
    <scope>IDENTIFICATION</scope>
    <source>
        <tissue evidence="4">Whole sample</tissue>
    </source>
</reference>
<proteinExistence type="predicted"/>
<dbReference type="OrthoDB" id="6199568at2759"/>
<dbReference type="KEGG" id="cvn:111107914"/>
<accession>A0A8B8B7C2</accession>
<feature type="transmembrane region" description="Helical" evidence="2">
    <location>
        <begin position="164"/>
        <end position="188"/>
    </location>
</feature>
<dbReference type="GeneID" id="111107914"/>
<feature type="transmembrane region" description="Helical" evidence="2">
    <location>
        <begin position="238"/>
        <end position="259"/>
    </location>
</feature>
<feature type="compositionally biased region" description="Basic and acidic residues" evidence="1">
    <location>
        <begin position="277"/>
        <end position="287"/>
    </location>
</feature>
<protein>
    <submittedName>
        <fullName evidence="4">Uncharacterized protein LOC111107914</fullName>
    </submittedName>
</protein>
<sequence>MAVSLGTGVASIKGEYWIDYAYSTTTSTTASGFPALVVAAATANIGLYTTCYFITTTTTTVFGTLFGTLFGDVTIIINSNDWEYWIDYAYSTTVSATVSGFPATVVAVATANIGLYTTCYFIATTTTVTTIFGSTTTNINTNDCVDSATTGYISADTVTAIQKVAVAAAVMIGLALLTGIPVLVLTVIKKLPKPACFVSIVPAVFALLSTVMVLAAILILNKELVHGMSLGNTATLGYVATVSAFLSTVSYTVAAVFIIKKALSSSKTAPSESETAAPKEGENKEPL</sequence>
<feature type="compositionally biased region" description="Polar residues" evidence="1">
    <location>
        <begin position="264"/>
        <end position="274"/>
    </location>
</feature>
<keyword evidence="2" id="KW-1133">Transmembrane helix</keyword>
<evidence type="ECO:0000313" key="4">
    <source>
        <dbReference type="RefSeq" id="XP_022299038.1"/>
    </source>
</evidence>